<organism evidence="2 3">
    <name type="scientific">Gelidibacter gilvus</name>
    <dbReference type="NCBI Taxonomy" id="59602"/>
    <lineage>
        <taxon>Bacteria</taxon>
        <taxon>Pseudomonadati</taxon>
        <taxon>Bacteroidota</taxon>
        <taxon>Flavobacteriia</taxon>
        <taxon>Flavobacteriales</taxon>
        <taxon>Flavobacteriaceae</taxon>
        <taxon>Gelidibacter</taxon>
    </lineage>
</organism>
<evidence type="ECO:0000256" key="1">
    <source>
        <dbReference type="SAM" id="SignalP"/>
    </source>
</evidence>
<keyword evidence="1" id="KW-0732">Signal</keyword>
<dbReference type="EMBL" id="SDDZ01000001">
    <property type="protein sequence ID" value="RXJ52749.1"/>
    <property type="molecule type" value="Genomic_DNA"/>
</dbReference>
<accession>A0A4Q0XKG9</accession>
<dbReference type="Proteomes" id="UP000289792">
    <property type="component" value="Unassembled WGS sequence"/>
</dbReference>
<comment type="caution">
    <text evidence="2">The sequence shown here is derived from an EMBL/GenBank/DDBJ whole genome shotgun (WGS) entry which is preliminary data.</text>
</comment>
<feature type="signal peptide" evidence="1">
    <location>
        <begin position="1"/>
        <end position="20"/>
    </location>
</feature>
<gene>
    <name evidence="2" type="ORF">ESZ48_03390</name>
</gene>
<dbReference type="InterPro" id="IPR005901">
    <property type="entry name" value="GLPGLI"/>
</dbReference>
<dbReference type="Pfam" id="PF09697">
    <property type="entry name" value="Porph_ging"/>
    <property type="match status" value="1"/>
</dbReference>
<feature type="chain" id="PRO_5020232952" evidence="1">
    <location>
        <begin position="21"/>
        <end position="245"/>
    </location>
</feature>
<proteinExistence type="predicted"/>
<protein>
    <submittedName>
        <fullName evidence="2">GLPGLI family protein</fullName>
    </submittedName>
</protein>
<keyword evidence="3" id="KW-1185">Reference proteome</keyword>
<reference evidence="2 3" key="1">
    <citation type="submission" date="2019-01" db="EMBL/GenBank/DDBJ databases">
        <title>Genome sequence of the Antarctic species Gelidibacter gilvus ACAM 158(T).</title>
        <authorList>
            <person name="Bowman J.P."/>
        </authorList>
    </citation>
    <scope>NUCLEOTIDE SEQUENCE [LARGE SCALE GENOMIC DNA]</scope>
    <source>
        <strain evidence="2 3">IC158</strain>
    </source>
</reference>
<evidence type="ECO:0000313" key="2">
    <source>
        <dbReference type="EMBL" id="RXJ52749.1"/>
    </source>
</evidence>
<dbReference type="AlphaFoldDB" id="A0A4Q0XKG9"/>
<evidence type="ECO:0000313" key="3">
    <source>
        <dbReference type="Proteomes" id="UP000289792"/>
    </source>
</evidence>
<dbReference type="OrthoDB" id="1429333at2"/>
<sequence>MKIKLTFLLLFLTFIGFSQNQENSGSVFYKINASKKKSDQGVKDSNIDFYNRTISRLDELKYHLEFNKEKSLFKIESALVNDTDKSDFFLKSAKLLGGEEIYYTNLKNQKVTIQRTMLGEIFLIEDAIRTDWKLTSETKLIANYKCLKAEMILEKNKIYVNDIKITAWFTTEIPLPFGPRGYSGLPGLILELNYGDINYYATEITFENQVQINKPTQGIKITSEEFEAYISQKIDEYGFENKSKN</sequence>
<name>A0A4Q0XKG9_9FLAO</name>
<dbReference type="RefSeq" id="WP_129015883.1">
    <property type="nucleotide sequence ID" value="NZ_SDDZ01000001.1"/>
</dbReference>
<dbReference type="NCBIfam" id="TIGR01200">
    <property type="entry name" value="GLPGLI"/>
    <property type="match status" value="1"/>
</dbReference>